<dbReference type="PANTHER" id="PTHR48047">
    <property type="entry name" value="GLYCOSYLTRANSFERASE"/>
    <property type="match status" value="1"/>
</dbReference>
<organism evidence="6">
    <name type="scientific">Eucalyptus grandis</name>
    <name type="common">Flooded gum</name>
    <dbReference type="NCBI Taxonomy" id="71139"/>
    <lineage>
        <taxon>Eukaryota</taxon>
        <taxon>Viridiplantae</taxon>
        <taxon>Streptophyta</taxon>
        <taxon>Embryophyta</taxon>
        <taxon>Tracheophyta</taxon>
        <taxon>Spermatophyta</taxon>
        <taxon>Magnoliopsida</taxon>
        <taxon>eudicotyledons</taxon>
        <taxon>Gunneridae</taxon>
        <taxon>Pentapetalae</taxon>
        <taxon>rosids</taxon>
        <taxon>malvids</taxon>
        <taxon>Myrtales</taxon>
        <taxon>Myrtaceae</taxon>
        <taxon>Myrtoideae</taxon>
        <taxon>Eucalypteae</taxon>
        <taxon>Eucalyptus</taxon>
    </lineage>
</organism>
<dbReference type="InterPro" id="IPR035595">
    <property type="entry name" value="UDP_glycos_trans_CS"/>
</dbReference>
<dbReference type="FunFam" id="3.40.50.2000:FF:000071">
    <property type="entry name" value="Glycosyltransferase"/>
    <property type="match status" value="1"/>
</dbReference>
<dbReference type="CDD" id="cd03784">
    <property type="entry name" value="GT1_Gtf-like"/>
    <property type="match status" value="1"/>
</dbReference>
<dbReference type="SUPFAM" id="SSF53756">
    <property type="entry name" value="UDP-Glycosyltransferase/glycogen phosphorylase"/>
    <property type="match status" value="1"/>
</dbReference>
<evidence type="ECO:0000256" key="2">
    <source>
        <dbReference type="ARBA" id="ARBA00022676"/>
    </source>
</evidence>
<keyword evidence="3 4" id="KW-0808">Transferase</keyword>
<dbReference type="OMA" id="TISCFTL"/>
<dbReference type="OrthoDB" id="5835829at2759"/>
<reference evidence="6" key="1">
    <citation type="submission" date="2013-07" db="EMBL/GenBank/DDBJ databases">
        <title>The genome of Eucalyptus grandis.</title>
        <authorList>
            <person name="Schmutz J."/>
            <person name="Hayes R."/>
            <person name="Myburg A."/>
            <person name="Tuskan G."/>
            <person name="Grattapaglia D."/>
            <person name="Rokhsar D.S."/>
        </authorList>
    </citation>
    <scope>NUCLEOTIDE SEQUENCE</scope>
    <source>
        <tissue evidence="6">Leaf extractions</tissue>
    </source>
</reference>
<dbReference type="eggNOG" id="KOG1192">
    <property type="taxonomic scope" value="Eukaryota"/>
</dbReference>
<keyword evidence="2 4" id="KW-0328">Glycosyltransferase</keyword>
<accession>A0A059DFT1</accession>
<evidence type="ECO:0000256" key="3">
    <source>
        <dbReference type="ARBA" id="ARBA00022679"/>
    </source>
</evidence>
<dbReference type="PROSITE" id="PS00375">
    <property type="entry name" value="UDPGT"/>
    <property type="match status" value="1"/>
</dbReference>
<dbReference type="Pfam" id="PF00201">
    <property type="entry name" value="UDPGT"/>
    <property type="match status" value="1"/>
</dbReference>
<evidence type="ECO:0000256" key="4">
    <source>
        <dbReference type="RuleBase" id="RU003718"/>
    </source>
</evidence>
<sequence>MGSEAQELHFLLIPLMSQSHLLPFTDMAKRLAEHGVSVTVVMTPLNALRYKYVLDHSRASGLVVHFLTLPFPCKEAGLPEGCENIDSLPSSDLVTAFFDASNMLQEPISKHLEAMEDKPSCIITDICFPWTTDVALKFGLPRIAFHTTSCFTLLCSHSITRSKVMERVKGDDEPFVVPGLPDKVEFTKAQMPQMMKDGPDDLENLLVKLKAAELSADGVLVNSFEELEKNYVKGYQKVVKKLWCIGPLSLSPAVGSAKLDRGNNSSIDPNQCQDWLDSKDPNSVLYVCFGSLCHVSAPQLVELALGLEASRRCFMWVIRKGDSTQELEKWLLEYGFEDKTAGRALIIRGWAPQVMILSHPSVGGFVTHCGWNSTLEAVSAGVPMITWPMFAEQFYNEKLIAEVLRIGVSIGVRRPVEWVEEEKGGVMVSREAVQRAIGRLMDEGEESAERRRRAKELGKAARRAVQKNGSSYFNMTLMIHYVRQASTRKRSVITLTRH</sequence>
<dbReference type="EMBL" id="KK198753">
    <property type="protein sequence ID" value="KCW89319.1"/>
    <property type="molecule type" value="Genomic_DNA"/>
</dbReference>
<dbReference type="InterPro" id="IPR002213">
    <property type="entry name" value="UDP_glucos_trans"/>
</dbReference>
<dbReference type="PANTHER" id="PTHR48047:SF182">
    <property type="entry name" value="GLYCOSYLTRANSFERASE"/>
    <property type="match status" value="1"/>
</dbReference>
<evidence type="ECO:0000313" key="6">
    <source>
        <dbReference type="EMBL" id="KCW89319.1"/>
    </source>
</evidence>
<gene>
    <name evidence="6" type="ORF">EUGRSUZ_A01606</name>
</gene>
<evidence type="ECO:0000256" key="1">
    <source>
        <dbReference type="ARBA" id="ARBA00009995"/>
    </source>
</evidence>
<dbReference type="EC" id="2.4.1.-" evidence="5"/>
<proteinExistence type="inferred from homology"/>
<dbReference type="FunFam" id="3.40.50.2000:FF:000047">
    <property type="entry name" value="Glycosyltransferase"/>
    <property type="match status" value="1"/>
</dbReference>
<dbReference type="KEGG" id="egr:104438941"/>
<name>A0A059DFT1_EUCGR</name>
<dbReference type="GO" id="GO:0035251">
    <property type="term" value="F:UDP-glucosyltransferase activity"/>
    <property type="evidence" value="ECO:0000318"/>
    <property type="project" value="GO_Central"/>
</dbReference>
<dbReference type="Gene3D" id="3.40.50.2000">
    <property type="entry name" value="Glycogen Phosphorylase B"/>
    <property type="match status" value="2"/>
</dbReference>
<comment type="similarity">
    <text evidence="1 4">Belongs to the UDP-glycosyltransferase family.</text>
</comment>
<evidence type="ECO:0000256" key="5">
    <source>
        <dbReference type="RuleBase" id="RU362057"/>
    </source>
</evidence>
<dbReference type="InParanoid" id="A0A059DFT1"/>
<protein>
    <recommendedName>
        <fullName evidence="5">Glycosyltransferase</fullName>
        <ecNumber evidence="5">2.4.1.-</ecNumber>
    </recommendedName>
</protein>
<dbReference type="Gramene" id="KCW89319">
    <property type="protein sequence ID" value="KCW89319"/>
    <property type="gene ID" value="EUGRSUZ_A01606"/>
</dbReference>
<dbReference type="AlphaFoldDB" id="A0A059DFT1"/>